<feature type="transmembrane region" description="Helical" evidence="3">
    <location>
        <begin position="95"/>
        <end position="115"/>
    </location>
</feature>
<proteinExistence type="predicted"/>
<dbReference type="InterPro" id="IPR011990">
    <property type="entry name" value="TPR-like_helical_dom_sf"/>
</dbReference>
<feature type="transmembrane region" description="Helical" evidence="3">
    <location>
        <begin position="20"/>
        <end position="40"/>
    </location>
</feature>
<evidence type="ECO:0000256" key="2">
    <source>
        <dbReference type="ARBA" id="ARBA00022803"/>
    </source>
</evidence>
<keyword evidence="3" id="KW-0812">Transmembrane</keyword>
<dbReference type="PANTHER" id="PTHR45586">
    <property type="entry name" value="TPR REPEAT-CONTAINING PROTEIN PA4667"/>
    <property type="match status" value="1"/>
</dbReference>
<dbReference type="GO" id="GO:0004016">
    <property type="term" value="F:adenylate cyclase activity"/>
    <property type="evidence" value="ECO:0007669"/>
    <property type="project" value="UniProtKB-EC"/>
</dbReference>
<dbReference type="Gene3D" id="1.25.40.10">
    <property type="entry name" value="Tetratricopeptide repeat domain"/>
    <property type="match status" value="2"/>
</dbReference>
<protein>
    <submittedName>
        <fullName evidence="4">Adenylate cyclase</fullName>
        <ecNumber evidence="4">4.6.1.1</ecNumber>
    </submittedName>
</protein>
<keyword evidence="1" id="KW-0677">Repeat</keyword>
<dbReference type="InterPro" id="IPR051012">
    <property type="entry name" value="CellSynth/LPSAsmb/PSIAsmb"/>
</dbReference>
<evidence type="ECO:0000256" key="3">
    <source>
        <dbReference type="SAM" id="Phobius"/>
    </source>
</evidence>
<dbReference type="Gene3D" id="3.40.50.10070">
    <property type="entry name" value="TolB, N-terminal domain"/>
    <property type="match status" value="1"/>
</dbReference>
<dbReference type="SMART" id="SM00028">
    <property type="entry name" value="TPR"/>
    <property type="match status" value="3"/>
</dbReference>
<gene>
    <name evidence="4" type="ORF">AVDCRST_MAG42-2359</name>
</gene>
<accession>A0A6J4ILD3</accession>
<name>A0A6J4ILD3_9BACT</name>
<evidence type="ECO:0000256" key="1">
    <source>
        <dbReference type="ARBA" id="ARBA00022737"/>
    </source>
</evidence>
<keyword evidence="4" id="KW-0456">Lyase</keyword>
<dbReference type="EC" id="4.6.1.1" evidence="4"/>
<reference evidence="4" key="1">
    <citation type="submission" date="2020-02" db="EMBL/GenBank/DDBJ databases">
        <authorList>
            <person name="Meier V. D."/>
        </authorList>
    </citation>
    <scope>NUCLEOTIDE SEQUENCE</scope>
    <source>
        <strain evidence="4">AVDCRST_MAG42</strain>
    </source>
</reference>
<dbReference type="SUPFAM" id="SSF48452">
    <property type="entry name" value="TPR-like"/>
    <property type="match status" value="1"/>
</dbReference>
<feature type="transmembrane region" description="Helical" evidence="3">
    <location>
        <begin position="46"/>
        <end position="68"/>
    </location>
</feature>
<organism evidence="4">
    <name type="scientific">uncultured Chthoniobacterales bacterium</name>
    <dbReference type="NCBI Taxonomy" id="1836801"/>
    <lineage>
        <taxon>Bacteria</taxon>
        <taxon>Pseudomonadati</taxon>
        <taxon>Verrucomicrobiota</taxon>
        <taxon>Spartobacteria</taxon>
        <taxon>Chthoniobacterales</taxon>
        <taxon>environmental samples</taxon>
    </lineage>
</organism>
<evidence type="ECO:0000313" key="4">
    <source>
        <dbReference type="EMBL" id="CAA9253453.1"/>
    </source>
</evidence>
<dbReference type="AlphaFoldDB" id="A0A6J4ILD3"/>
<dbReference type="EMBL" id="CADCTA010000084">
    <property type="protein sequence ID" value="CAA9253453.1"/>
    <property type="molecule type" value="Genomic_DNA"/>
</dbReference>
<dbReference type="InterPro" id="IPR019734">
    <property type="entry name" value="TPR_rpt"/>
</dbReference>
<keyword evidence="2" id="KW-0802">TPR repeat</keyword>
<sequence length="692" mass="76037">MHLSGFLAELKRRNVYKVAVAYAVVAWLLIQAASILFPTFEAPLWVMKVFVALIVLGFLLALVLAWAFELTPEGIKRSEDVAPNESITRRTGRKLMAGVAVVAVIAAGLLTFQLFRPAGATTTGPKATASAAIPDKSIAVLPFENLSDDKTNAYFADGIQDQILTKLASVAELKVISRTSTVKYKSRPEDLKTVARELGVATVLEGTVQRSGDRVRVNVQLIDARADTHLWAKNYDRELKDVFEVQSEVSQEIADALRAKLSPSEARVLAKAATQDPQAYDSFLKGEYGARQARSLVSAERFAEAEANYRSALERDPGFALAAARLAENRLVRHWYLAPLSAAEFEETRSMIDRALALAPELPDAHVALGAFHYWGSRQYEPALAAFRRALELQPSSADALEFSAAVGRRQGYWDRSLSELAKAAELDPRDPSIPQSIAVTRLILRQWQEAKRASYRALAVDPEFTTAKRVLVEAWVNGDGKIAEARRVVADMPAGARLSNNTVRGAVSGVIDDRTYLRVLERDFAGALQEWEPETADPMQRANRLAARSAIRVLAADAAVSVESEGAREHLETILRDRPGEPTALIQLSWVYLALGREADALRAAAEAARSLPIEKDHLTGPEFTMGEVEIQARAGRPREAITTLRYLLTIPAGRAASIQRLKLDPVWDPIRNDPEFQQLLAGKEQIGPNK</sequence>
<dbReference type="PANTHER" id="PTHR45586:SF1">
    <property type="entry name" value="LIPOPOLYSACCHARIDE ASSEMBLY PROTEIN B"/>
    <property type="match status" value="1"/>
</dbReference>
<keyword evidence="3" id="KW-1133">Transmembrane helix</keyword>
<keyword evidence="3" id="KW-0472">Membrane</keyword>